<dbReference type="RefSeq" id="WP_146848914.1">
    <property type="nucleotide sequence ID" value="NZ_BKAG01000003.1"/>
</dbReference>
<keyword evidence="2" id="KW-0808">Transferase</keyword>
<protein>
    <submittedName>
        <fullName evidence="2">Glycosyl transferase</fullName>
    </submittedName>
</protein>
<dbReference type="EMBL" id="BKAG01000003">
    <property type="protein sequence ID" value="GEP41456.1"/>
    <property type="molecule type" value="Genomic_DNA"/>
</dbReference>
<reference evidence="2 3" key="1">
    <citation type="submission" date="2019-07" db="EMBL/GenBank/DDBJ databases">
        <title>Whole genome shotgun sequence of Brevifollis gellanilyticus NBRC 108608.</title>
        <authorList>
            <person name="Hosoyama A."/>
            <person name="Uohara A."/>
            <person name="Ohji S."/>
            <person name="Ichikawa N."/>
        </authorList>
    </citation>
    <scope>NUCLEOTIDE SEQUENCE [LARGE SCALE GENOMIC DNA]</scope>
    <source>
        <strain evidence="2 3">NBRC 108608</strain>
    </source>
</reference>
<dbReference type="SUPFAM" id="SSF53448">
    <property type="entry name" value="Nucleotide-diphospho-sugar transferases"/>
    <property type="match status" value="1"/>
</dbReference>
<dbReference type="Gene3D" id="3.90.550.10">
    <property type="entry name" value="Spore Coat Polysaccharide Biosynthesis Protein SpsA, Chain A"/>
    <property type="match status" value="1"/>
</dbReference>
<evidence type="ECO:0000313" key="2">
    <source>
        <dbReference type="EMBL" id="GEP41456.1"/>
    </source>
</evidence>
<dbReference type="PANTHER" id="PTHR22916:SF3">
    <property type="entry name" value="UDP-GLCNAC:BETAGAL BETA-1,3-N-ACETYLGLUCOSAMINYLTRANSFERASE-LIKE PROTEIN 1"/>
    <property type="match status" value="1"/>
</dbReference>
<evidence type="ECO:0000313" key="3">
    <source>
        <dbReference type="Proteomes" id="UP000321577"/>
    </source>
</evidence>
<accession>A0A512M400</accession>
<dbReference type="Proteomes" id="UP000321577">
    <property type="component" value="Unassembled WGS sequence"/>
</dbReference>
<dbReference type="InterPro" id="IPR029044">
    <property type="entry name" value="Nucleotide-diphossugar_trans"/>
</dbReference>
<name>A0A512M400_9BACT</name>
<feature type="domain" description="Glycosyltransferase 2-like" evidence="1">
    <location>
        <begin position="8"/>
        <end position="138"/>
    </location>
</feature>
<dbReference type="GO" id="GO:0016758">
    <property type="term" value="F:hexosyltransferase activity"/>
    <property type="evidence" value="ECO:0007669"/>
    <property type="project" value="UniProtKB-ARBA"/>
</dbReference>
<proteinExistence type="predicted"/>
<keyword evidence="3" id="KW-1185">Reference proteome</keyword>
<comment type="caution">
    <text evidence="2">The sequence shown here is derived from an EMBL/GenBank/DDBJ whole genome shotgun (WGS) entry which is preliminary data.</text>
</comment>
<dbReference type="PANTHER" id="PTHR22916">
    <property type="entry name" value="GLYCOSYLTRANSFERASE"/>
    <property type="match status" value="1"/>
</dbReference>
<dbReference type="Pfam" id="PF00535">
    <property type="entry name" value="Glycos_transf_2"/>
    <property type="match status" value="1"/>
</dbReference>
<dbReference type="AlphaFoldDB" id="A0A512M400"/>
<dbReference type="InterPro" id="IPR001173">
    <property type="entry name" value="Glyco_trans_2-like"/>
</dbReference>
<dbReference type="OrthoDB" id="192626at2"/>
<gene>
    <name evidence="2" type="ORF">BGE01nite_07470</name>
</gene>
<evidence type="ECO:0000259" key="1">
    <source>
        <dbReference type="Pfam" id="PF00535"/>
    </source>
</evidence>
<organism evidence="2 3">
    <name type="scientific">Brevifollis gellanilyticus</name>
    <dbReference type="NCBI Taxonomy" id="748831"/>
    <lineage>
        <taxon>Bacteria</taxon>
        <taxon>Pseudomonadati</taxon>
        <taxon>Verrucomicrobiota</taxon>
        <taxon>Verrucomicrobiia</taxon>
        <taxon>Verrucomicrobiales</taxon>
        <taxon>Verrucomicrobiaceae</taxon>
    </lineage>
</organism>
<sequence length="250" mass="28614">MSTTPTVSIVMPAYNAEKTLNASIDSALAQTMTDWQLLLVVDSKSRDSTRSLAEEAAAKEPRIRLIVDLPQGGCVYNRNEAIARATGEFLAFLDSDDLWMPDKLEKQVRHMRETGCNISYTGYRQMDWEGQPTGQIIQPPARLTHALLLHDNLLGCLTAMLRRSKHGDIRFVEHLHEDYILWLKLLRHEDALGLPEPLAVYRMAAHSRSGNKKRAATARWRILRNYEKLSLPRAAYYFASYAWRASRKRF</sequence>